<evidence type="ECO:0000256" key="1">
    <source>
        <dbReference type="SAM" id="MobiDB-lite"/>
    </source>
</evidence>
<dbReference type="InterPro" id="IPR005094">
    <property type="entry name" value="Endonuclease_MobA/VirD2"/>
</dbReference>
<evidence type="ECO:0000313" key="3">
    <source>
        <dbReference type="EMBL" id="PYI50942.1"/>
    </source>
</evidence>
<reference evidence="3 4" key="1">
    <citation type="submission" date="2018-05" db="EMBL/GenBank/DDBJ databases">
        <title>Paenibacillus flagellatus sp. nov., isolated from selenium mineral soil.</title>
        <authorList>
            <person name="Dai X."/>
        </authorList>
    </citation>
    <scope>NUCLEOTIDE SEQUENCE [LARGE SCALE GENOMIC DNA]</scope>
    <source>
        <strain evidence="3 4">DXL2</strain>
    </source>
</reference>
<feature type="region of interest" description="Disordered" evidence="1">
    <location>
        <begin position="446"/>
        <end position="474"/>
    </location>
</feature>
<dbReference type="AlphaFoldDB" id="A0A2V5JXG7"/>
<organism evidence="3 4">
    <name type="scientific">Paenibacillus flagellatus</name>
    <dbReference type="NCBI Taxonomy" id="2211139"/>
    <lineage>
        <taxon>Bacteria</taxon>
        <taxon>Bacillati</taxon>
        <taxon>Bacillota</taxon>
        <taxon>Bacilli</taxon>
        <taxon>Bacillales</taxon>
        <taxon>Paenibacillaceae</taxon>
        <taxon>Paenibacillus</taxon>
    </lineage>
</organism>
<dbReference type="RefSeq" id="WP_110843101.1">
    <property type="nucleotide sequence ID" value="NZ_QJVJ01000015.1"/>
</dbReference>
<dbReference type="OrthoDB" id="9762440at2"/>
<name>A0A2V5JXG7_9BACL</name>
<dbReference type="Proteomes" id="UP000247476">
    <property type="component" value="Unassembled WGS sequence"/>
</dbReference>
<evidence type="ECO:0000259" key="2">
    <source>
        <dbReference type="Pfam" id="PF03432"/>
    </source>
</evidence>
<proteinExistence type="predicted"/>
<sequence>MATTAIWDVTDRLKRVIDYAINPDKTAQDRAEKNEGLRQVLEYAKADVKTERQLYVSGINCDPLTAYEQMQRTKRQFQKTDSIVAFHGYQAFAPGEATPEIAHAIGVKLAQELWGDRFEVVVSTHLDKEHLHNHFVLNSVSFIDGRRYYDNKASYALLRRTSDRLCREHALSVIEQPEPGKAKHYGEWKADQEGKPTWRGLIRTDVDQAIAASMTWTQFIAALQKQGYEVKTTVKHMAVRPPGKERFVRLRSLGEDYTEEALKQRILRNRLPRRQPSLPMPRRRRAVCKGTLRSGRKFSGLQALYLRYLYEMGIWPHFRASPRRTHFLLREDLRHLAVITAQTKLLCQHRISSKDQLLDYVSVTRQEMRLLYGERKALYNRLRRCKEESQIVAHKEQIAALSKRLVKFRKEVKLCAGILSRSSEMMTKLYGNEQYKPYRKEDAIHEQWSRGGRSGRQHESAGHRSDGQDFRRRR</sequence>
<dbReference type="EMBL" id="QJVJ01000015">
    <property type="protein sequence ID" value="PYI50942.1"/>
    <property type="molecule type" value="Genomic_DNA"/>
</dbReference>
<feature type="compositionally biased region" description="Basic and acidic residues" evidence="1">
    <location>
        <begin position="456"/>
        <end position="474"/>
    </location>
</feature>
<protein>
    <submittedName>
        <fullName evidence="3">Relaxase</fullName>
    </submittedName>
</protein>
<keyword evidence="4" id="KW-1185">Reference proteome</keyword>
<evidence type="ECO:0000313" key="4">
    <source>
        <dbReference type="Proteomes" id="UP000247476"/>
    </source>
</evidence>
<feature type="domain" description="MobA/VirD2-like nuclease" evidence="2">
    <location>
        <begin position="44"/>
        <end position="171"/>
    </location>
</feature>
<accession>A0A2V5JXG7</accession>
<comment type="caution">
    <text evidence="3">The sequence shown here is derived from an EMBL/GenBank/DDBJ whole genome shotgun (WGS) entry which is preliminary data.</text>
</comment>
<gene>
    <name evidence="3" type="ORF">DLM86_26565</name>
</gene>
<dbReference type="Pfam" id="PF03432">
    <property type="entry name" value="Relaxase"/>
    <property type="match status" value="1"/>
</dbReference>